<dbReference type="PROSITE" id="PS00449">
    <property type="entry name" value="ATPASE_A"/>
    <property type="match status" value="1"/>
</dbReference>
<sequence length="233" mass="25835">MMTDIFSSFDPASCNMFSSFSPSLFWLLTLTSISLIHPAFWLSQNQLSWLLNNPMSVMANQSTRTFSVHLKGFSSLLTALFIMLILINLMGLLPYMFSSSSHLILTLVLGLPLWLSFILSALTHAPKSFVAHLLPSGAPEWLNPFLVITETLSISVRFITLSFRLAANMSAGHILLGLMGIAASSSIFLSSSSFIILIFIQMSYIIFEMGICLIQAYIFCLLLTLYSEDHPSS</sequence>
<keyword evidence="10" id="KW-0066">ATP synthesis</keyword>
<evidence type="ECO:0000256" key="10">
    <source>
        <dbReference type="ARBA" id="ARBA00023310"/>
    </source>
</evidence>
<dbReference type="CDD" id="cd00310">
    <property type="entry name" value="ATP-synt_Fo_a_6"/>
    <property type="match status" value="1"/>
</dbReference>
<evidence type="ECO:0000256" key="11">
    <source>
        <dbReference type="RuleBase" id="RU004450"/>
    </source>
</evidence>
<evidence type="ECO:0000256" key="12">
    <source>
        <dbReference type="SAM" id="Phobius"/>
    </source>
</evidence>
<dbReference type="InterPro" id="IPR023011">
    <property type="entry name" value="ATP_synth_F0_asu_AS"/>
</dbReference>
<feature type="transmembrane region" description="Helical" evidence="12">
    <location>
        <begin position="24"/>
        <end position="42"/>
    </location>
</feature>
<reference evidence="13" key="1">
    <citation type="journal article" date="2018" name="Mol. Phylogenet. Evol.">
        <title>Phylogeny, evolution and mitochondrial gene order rearrangement in scale worms (Aphroditiformia, Annelida).</title>
        <authorList>
            <person name="Zhang Y."/>
            <person name="Sun J."/>
            <person name="Rouse G.W."/>
            <person name="Wiklund H."/>
            <person name="Pleijel F."/>
            <person name="Watanabe H.K."/>
            <person name="Chen C."/>
            <person name="Qian P.-Y."/>
            <person name="Qiu J.-W."/>
        </authorList>
    </citation>
    <scope>NUCLEOTIDE SEQUENCE</scope>
</reference>
<keyword evidence="5 12" id="KW-0812">Transmembrane</keyword>
<evidence type="ECO:0000256" key="7">
    <source>
        <dbReference type="ARBA" id="ARBA00022989"/>
    </source>
</evidence>
<feature type="transmembrane region" description="Helical" evidence="12">
    <location>
        <begin position="205"/>
        <end position="226"/>
    </location>
</feature>
<dbReference type="Gene3D" id="1.20.120.220">
    <property type="entry name" value="ATP synthase, F0 complex, subunit A"/>
    <property type="match status" value="1"/>
</dbReference>
<dbReference type="GO" id="GO:0005743">
    <property type="term" value="C:mitochondrial inner membrane"/>
    <property type="evidence" value="ECO:0007669"/>
    <property type="project" value="UniProtKB-SubCell"/>
</dbReference>
<dbReference type="GO" id="GO:0046933">
    <property type="term" value="F:proton-transporting ATP synthase activity, rotational mechanism"/>
    <property type="evidence" value="ECO:0007669"/>
    <property type="project" value="TreeGrafter"/>
</dbReference>
<accession>A0A343W684</accession>
<dbReference type="EMBL" id="KY753828">
    <property type="protein sequence ID" value="AVW86106.1"/>
    <property type="molecule type" value="Genomic_DNA"/>
</dbReference>
<feature type="transmembrane region" description="Helical" evidence="12">
    <location>
        <begin position="104"/>
        <end position="125"/>
    </location>
</feature>
<dbReference type="PANTHER" id="PTHR11410:SF0">
    <property type="entry name" value="ATP SYNTHASE SUBUNIT A"/>
    <property type="match status" value="1"/>
</dbReference>
<keyword evidence="9 12" id="KW-0472">Membrane</keyword>
<dbReference type="InterPro" id="IPR045083">
    <property type="entry name" value="ATP_synth_F0_asu_bact/mt"/>
</dbReference>
<proteinExistence type="inferred from homology"/>
<protein>
    <recommendedName>
        <fullName evidence="11">ATP synthase subunit a</fullName>
    </recommendedName>
</protein>
<comment type="subcellular location">
    <subcellularLocation>
        <location evidence="1">Membrane</location>
        <topology evidence="1">Multi-pass membrane protein</topology>
    </subcellularLocation>
    <subcellularLocation>
        <location evidence="11">Mitochondrion inner membrane</location>
        <topology evidence="11">Multi-pass membrane protein</topology>
    </subcellularLocation>
</comment>
<feature type="transmembrane region" description="Helical" evidence="12">
    <location>
        <begin position="174"/>
        <end position="199"/>
    </location>
</feature>
<dbReference type="Pfam" id="PF00119">
    <property type="entry name" value="ATP-synt_A"/>
    <property type="match status" value="1"/>
</dbReference>
<evidence type="ECO:0000256" key="6">
    <source>
        <dbReference type="ARBA" id="ARBA00022781"/>
    </source>
</evidence>
<keyword evidence="13" id="KW-0496">Mitochondrion</keyword>
<evidence type="ECO:0000256" key="3">
    <source>
        <dbReference type="ARBA" id="ARBA00022448"/>
    </source>
</evidence>
<comment type="similarity">
    <text evidence="2">Belongs to the ATPase A chain family.</text>
</comment>
<dbReference type="PRINTS" id="PR00123">
    <property type="entry name" value="ATPASEA"/>
</dbReference>
<dbReference type="InterPro" id="IPR035908">
    <property type="entry name" value="F0_ATP_A_sf"/>
</dbReference>
<feature type="transmembrane region" description="Helical" evidence="12">
    <location>
        <begin position="76"/>
        <end position="97"/>
    </location>
</feature>
<keyword evidence="7 12" id="KW-1133">Transmembrane helix</keyword>
<dbReference type="InterPro" id="IPR000568">
    <property type="entry name" value="ATP_synth_F0_asu"/>
</dbReference>
<keyword evidence="4" id="KW-0138">CF(0)</keyword>
<organism evidence="13">
    <name type="scientific">Lepidonotopodium sp. YZ-2018</name>
    <dbReference type="NCBI Taxonomy" id="2153333"/>
    <lineage>
        <taxon>Eukaryota</taxon>
        <taxon>Metazoa</taxon>
        <taxon>Spiralia</taxon>
        <taxon>Lophotrochozoa</taxon>
        <taxon>Annelida</taxon>
        <taxon>Polychaeta</taxon>
        <taxon>Errantia</taxon>
        <taxon>Phyllodocida</taxon>
        <taxon>Polynoidae</taxon>
        <taxon>Lepidonotopodium</taxon>
    </lineage>
</organism>
<evidence type="ECO:0000313" key="13">
    <source>
        <dbReference type="EMBL" id="AVW86106.1"/>
    </source>
</evidence>
<evidence type="ECO:0000256" key="9">
    <source>
        <dbReference type="ARBA" id="ARBA00023136"/>
    </source>
</evidence>
<gene>
    <name evidence="13" type="primary">ATP6</name>
</gene>
<evidence type="ECO:0000256" key="5">
    <source>
        <dbReference type="ARBA" id="ARBA00022692"/>
    </source>
</evidence>
<dbReference type="NCBIfam" id="TIGR01131">
    <property type="entry name" value="ATP_synt_6_or_A"/>
    <property type="match status" value="1"/>
</dbReference>
<dbReference type="GO" id="GO:0045259">
    <property type="term" value="C:proton-transporting ATP synthase complex"/>
    <property type="evidence" value="ECO:0007669"/>
    <property type="project" value="UniProtKB-KW"/>
</dbReference>
<keyword evidence="8" id="KW-0406">Ion transport</keyword>
<dbReference type="AlphaFoldDB" id="A0A343W684"/>
<evidence type="ECO:0000256" key="1">
    <source>
        <dbReference type="ARBA" id="ARBA00004141"/>
    </source>
</evidence>
<keyword evidence="3" id="KW-0813">Transport</keyword>
<evidence type="ECO:0000256" key="4">
    <source>
        <dbReference type="ARBA" id="ARBA00022547"/>
    </source>
</evidence>
<geneLocation type="mitochondrion" evidence="13"/>
<evidence type="ECO:0000256" key="2">
    <source>
        <dbReference type="ARBA" id="ARBA00006810"/>
    </source>
</evidence>
<name>A0A343W684_9ANNE</name>
<dbReference type="SUPFAM" id="SSF81336">
    <property type="entry name" value="F1F0 ATP synthase subunit A"/>
    <property type="match status" value="1"/>
</dbReference>
<dbReference type="PANTHER" id="PTHR11410">
    <property type="entry name" value="ATP SYNTHASE SUBUNIT A"/>
    <property type="match status" value="1"/>
</dbReference>
<evidence type="ECO:0000256" key="8">
    <source>
        <dbReference type="ARBA" id="ARBA00023065"/>
    </source>
</evidence>
<keyword evidence="6" id="KW-0375">Hydrogen ion transport</keyword>